<comment type="similarity">
    <text evidence="3">Belongs to the FPG family.</text>
</comment>
<dbReference type="InterPro" id="IPR015887">
    <property type="entry name" value="DNA_glyclase_Znf_dom_DNA_BS"/>
</dbReference>
<dbReference type="InterPro" id="IPR015886">
    <property type="entry name" value="H2TH_FPG"/>
</dbReference>
<dbReference type="Gene3D" id="3.20.190.10">
    <property type="entry name" value="MutM-like, N-terminal"/>
    <property type="match status" value="1"/>
</dbReference>
<evidence type="ECO:0000256" key="15">
    <source>
        <dbReference type="ARBA" id="ARBA00023239"/>
    </source>
</evidence>
<dbReference type="InterPro" id="IPR010979">
    <property type="entry name" value="Ribosomal_uS13-like_H2TH"/>
</dbReference>
<evidence type="ECO:0000256" key="6">
    <source>
        <dbReference type="ARBA" id="ARBA00012720"/>
    </source>
</evidence>
<keyword evidence="14" id="KW-0234">DNA repair</keyword>
<dbReference type="InterPro" id="IPR035937">
    <property type="entry name" value="FPG_N"/>
</dbReference>
<gene>
    <name evidence="23" type="primary">mutM</name>
    <name evidence="23" type="ORF">H8D96_07935</name>
</gene>
<dbReference type="Pfam" id="PF06831">
    <property type="entry name" value="H2TH"/>
    <property type="match status" value="1"/>
</dbReference>
<evidence type="ECO:0000256" key="18">
    <source>
        <dbReference type="ARBA" id="ARBA00030638"/>
    </source>
</evidence>
<dbReference type="GO" id="GO:0008270">
    <property type="term" value="F:zinc ion binding"/>
    <property type="evidence" value="ECO:0007669"/>
    <property type="project" value="UniProtKB-KW"/>
</dbReference>
<evidence type="ECO:0000256" key="4">
    <source>
        <dbReference type="ARBA" id="ARBA00011245"/>
    </source>
</evidence>
<dbReference type="InterPro" id="IPR000214">
    <property type="entry name" value="Znf_DNA_glyclase/AP_lyase"/>
</dbReference>
<dbReference type="NCBIfam" id="TIGR00577">
    <property type="entry name" value="fpg"/>
    <property type="match status" value="1"/>
</dbReference>
<dbReference type="Proteomes" id="UP000605201">
    <property type="component" value="Unassembled WGS sequence"/>
</dbReference>
<proteinExistence type="inferred from homology"/>
<dbReference type="NCBIfam" id="NF002211">
    <property type="entry name" value="PRK01103.1"/>
    <property type="match status" value="1"/>
</dbReference>
<dbReference type="CDD" id="cd08966">
    <property type="entry name" value="EcFpg-like_N"/>
    <property type="match status" value="1"/>
</dbReference>
<keyword evidence="10 20" id="KW-0863">Zinc-finger</keyword>
<name>A0A8J6NQU5_9BACT</name>
<evidence type="ECO:0000313" key="23">
    <source>
        <dbReference type="EMBL" id="MBC8431836.1"/>
    </source>
</evidence>
<comment type="catalytic activity">
    <reaction evidence="19">
        <text>2'-deoxyribonucleotide-(2'-deoxyribose 5'-phosphate)-2'-deoxyribonucleotide-DNA = a 3'-end 2'-deoxyribonucleotide-(2,3-dehydro-2,3-deoxyribose 5'-phosphate)-DNA + a 5'-end 5'-phospho-2'-deoxyribonucleoside-DNA + H(+)</text>
        <dbReference type="Rhea" id="RHEA:66592"/>
        <dbReference type="Rhea" id="RHEA-COMP:13180"/>
        <dbReference type="Rhea" id="RHEA-COMP:16897"/>
        <dbReference type="Rhea" id="RHEA-COMP:17067"/>
        <dbReference type="ChEBI" id="CHEBI:15378"/>
        <dbReference type="ChEBI" id="CHEBI:136412"/>
        <dbReference type="ChEBI" id="CHEBI:157695"/>
        <dbReference type="ChEBI" id="CHEBI:167181"/>
        <dbReference type="EC" id="4.2.99.18"/>
    </reaction>
</comment>
<dbReference type="SUPFAM" id="SSF57716">
    <property type="entry name" value="Glucocorticoid receptor-like (DNA-binding domain)"/>
    <property type="match status" value="1"/>
</dbReference>
<dbReference type="PROSITE" id="PS01242">
    <property type="entry name" value="ZF_FPG_1"/>
    <property type="match status" value="1"/>
</dbReference>
<feature type="domain" description="FPG-type" evidence="21">
    <location>
        <begin position="241"/>
        <end position="275"/>
    </location>
</feature>
<evidence type="ECO:0000256" key="3">
    <source>
        <dbReference type="ARBA" id="ARBA00009409"/>
    </source>
</evidence>
<dbReference type="PROSITE" id="PS51066">
    <property type="entry name" value="ZF_FPG_2"/>
    <property type="match status" value="1"/>
</dbReference>
<evidence type="ECO:0000256" key="10">
    <source>
        <dbReference type="ARBA" id="ARBA00022771"/>
    </source>
</evidence>
<evidence type="ECO:0000256" key="17">
    <source>
        <dbReference type="ARBA" id="ARBA00023295"/>
    </source>
</evidence>
<dbReference type="Pfam" id="PF01149">
    <property type="entry name" value="Fapy_DNA_glyco"/>
    <property type="match status" value="1"/>
</dbReference>
<dbReference type="SMART" id="SM00898">
    <property type="entry name" value="Fapy_DNA_glyco"/>
    <property type="match status" value="1"/>
</dbReference>
<evidence type="ECO:0000256" key="1">
    <source>
        <dbReference type="ARBA" id="ARBA00001668"/>
    </source>
</evidence>
<dbReference type="EC" id="4.2.99.18" evidence="6"/>
<keyword evidence="17 23" id="KW-0326">Glycosidase</keyword>
<evidence type="ECO:0000256" key="8">
    <source>
        <dbReference type="ARBA" id="ARBA00022723"/>
    </source>
</evidence>
<dbReference type="InterPro" id="IPR010663">
    <property type="entry name" value="Znf_FPG/IleRS"/>
</dbReference>
<evidence type="ECO:0000256" key="14">
    <source>
        <dbReference type="ARBA" id="ARBA00023204"/>
    </source>
</evidence>
<dbReference type="Pfam" id="PF06827">
    <property type="entry name" value="zf-FPG_IleRS"/>
    <property type="match status" value="1"/>
</dbReference>
<comment type="catalytic activity">
    <reaction evidence="1">
        <text>Hydrolysis of DNA containing ring-opened 7-methylguanine residues, releasing 2,6-diamino-4-hydroxy-5-(N-methyl)formamidopyrimidine.</text>
        <dbReference type="EC" id="3.2.2.23"/>
    </reaction>
</comment>
<keyword evidence="13" id="KW-0238">DNA-binding</keyword>
<accession>A0A8J6NQU5</accession>
<keyword evidence="12" id="KW-0862">Zinc</keyword>
<dbReference type="FunFam" id="1.10.8.50:FF:000003">
    <property type="entry name" value="Formamidopyrimidine-DNA glycosylase"/>
    <property type="match status" value="1"/>
</dbReference>
<comment type="subunit">
    <text evidence="4">Monomer.</text>
</comment>
<dbReference type="EMBL" id="JACNIG010000183">
    <property type="protein sequence ID" value="MBC8431836.1"/>
    <property type="molecule type" value="Genomic_DNA"/>
</dbReference>
<dbReference type="GO" id="GO:0140078">
    <property type="term" value="F:class I DNA-(apurinic or apyrimidinic site) endonuclease activity"/>
    <property type="evidence" value="ECO:0007669"/>
    <property type="project" value="UniProtKB-EC"/>
</dbReference>
<sequence length="276" mass="31625">MPELPEVQTIVNDLKTAGLIGAVITGAQVFWPRTIFKPSSKIFCVRIKQKKVADIRRRGKYIVFDLSGPEHLLIHLRMTGRLHWVAPDQPRTKHEHVILHFQNQYQLRFHDTRKFGRFYLVRDPEEIIGHLGPEPLASSFTARVLADGINLRKRMLKPLLLDQSFIAGLGNIYVDEALWEAEIHPCRMASSLSSVEIKALHRAIRKVLKQGLKNLGTTLGAGQPNFYSVAKRKGRNRDQLKVFRRTDLPCRRCSSIIERMVVGQRGTHICPQCQRE</sequence>
<dbReference type="PROSITE" id="PS51068">
    <property type="entry name" value="FPG_CAT"/>
    <property type="match status" value="1"/>
</dbReference>
<comment type="caution">
    <text evidence="23">The sequence shown here is derived from an EMBL/GenBank/DDBJ whole genome shotgun (WGS) entry which is preliminary data.</text>
</comment>
<evidence type="ECO:0000259" key="22">
    <source>
        <dbReference type="PROSITE" id="PS51068"/>
    </source>
</evidence>
<dbReference type="InterPro" id="IPR012319">
    <property type="entry name" value="FPG_cat"/>
</dbReference>
<keyword evidence="15 23" id="KW-0456">Lyase</keyword>
<dbReference type="InterPro" id="IPR020629">
    <property type="entry name" value="FPG_Glyclase"/>
</dbReference>
<evidence type="ECO:0000256" key="5">
    <source>
        <dbReference type="ARBA" id="ARBA00012024"/>
    </source>
</evidence>
<dbReference type="GO" id="GO:0003684">
    <property type="term" value="F:damaged DNA binding"/>
    <property type="evidence" value="ECO:0007669"/>
    <property type="project" value="InterPro"/>
</dbReference>
<keyword evidence="16" id="KW-0511">Multifunctional enzyme</keyword>
<evidence type="ECO:0000256" key="11">
    <source>
        <dbReference type="ARBA" id="ARBA00022801"/>
    </source>
</evidence>
<evidence type="ECO:0000256" key="9">
    <source>
        <dbReference type="ARBA" id="ARBA00022763"/>
    </source>
</evidence>
<evidence type="ECO:0000256" key="12">
    <source>
        <dbReference type="ARBA" id="ARBA00022833"/>
    </source>
</evidence>
<dbReference type="PANTHER" id="PTHR22993:SF9">
    <property type="entry name" value="FORMAMIDOPYRIMIDINE-DNA GLYCOSYLASE"/>
    <property type="match status" value="1"/>
</dbReference>
<dbReference type="AlphaFoldDB" id="A0A8J6NQU5"/>
<feature type="domain" description="Formamidopyrimidine-DNA glycosylase catalytic" evidence="22">
    <location>
        <begin position="2"/>
        <end position="116"/>
    </location>
</feature>
<evidence type="ECO:0000256" key="20">
    <source>
        <dbReference type="PROSITE-ProRule" id="PRU00391"/>
    </source>
</evidence>
<evidence type="ECO:0000256" key="16">
    <source>
        <dbReference type="ARBA" id="ARBA00023268"/>
    </source>
</evidence>
<evidence type="ECO:0000256" key="13">
    <source>
        <dbReference type="ARBA" id="ARBA00023125"/>
    </source>
</evidence>
<organism evidence="23 24">
    <name type="scientific">Candidatus Desulfatibia vada</name>
    <dbReference type="NCBI Taxonomy" id="2841696"/>
    <lineage>
        <taxon>Bacteria</taxon>
        <taxon>Pseudomonadati</taxon>
        <taxon>Thermodesulfobacteriota</taxon>
        <taxon>Desulfobacteria</taxon>
        <taxon>Desulfobacterales</taxon>
        <taxon>Desulfobacterales incertae sedis</taxon>
        <taxon>Candidatus Desulfatibia</taxon>
    </lineage>
</organism>
<evidence type="ECO:0000313" key="24">
    <source>
        <dbReference type="Proteomes" id="UP000605201"/>
    </source>
</evidence>
<comment type="cofactor">
    <cofactor evidence="2">
        <name>Zn(2+)</name>
        <dbReference type="ChEBI" id="CHEBI:29105"/>
    </cofactor>
</comment>
<keyword evidence="9" id="KW-0227">DNA damage</keyword>
<dbReference type="SUPFAM" id="SSF81624">
    <property type="entry name" value="N-terminal domain of MutM-like DNA repair proteins"/>
    <property type="match status" value="1"/>
</dbReference>
<dbReference type="PANTHER" id="PTHR22993">
    <property type="entry name" value="FORMAMIDOPYRIMIDINE-DNA GLYCOSYLASE"/>
    <property type="match status" value="1"/>
</dbReference>
<dbReference type="SMART" id="SM01232">
    <property type="entry name" value="H2TH"/>
    <property type="match status" value="1"/>
</dbReference>
<keyword evidence="11 23" id="KW-0378">Hydrolase</keyword>
<protein>
    <recommendedName>
        <fullName evidence="7">Formamidopyrimidine-DNA glycosylase</fullName>
        <ecNumber evidence="5">3.2.2.23</ecNumber>
        <ecNumber evidence="6">4.2.99.18</ecNumber>
    </recommendedName>
    <alternativeName>
        <fullName evidence="18">DNA-(apurinic or apyrimidinic site) lyase MutM</fullName>
    </alternativeName>
</protein>
<evidence type="ECO:0000256" key="7">
    <source>
        <dbReference type="ARBA" id="ARBA00016240"/>
    </source>
</evidence>
<dbReference type="SUPFAM" id="SSF46946">
    <property type="entry name" value="S13-like H2TH domain"/>
    <property type="match status" value="1"/>
</dbReference>
<dbReference type="EC" id="3.2.2.23" evidence="5"/>
<evidence type="ECO:0000259" key="21">
    <source>
        <dbReference type="PROSITE" id="PS51066"/>
    </source>
</evidence>
<reference evidence="23 24" key="1">
    <citation type="submission" date="2020-08" db="EMBL/GenBank/DDBJ databases">
        <title>Bridging the membrane lipid divide: bacteria of the FCB group superphylum have the potential to synthesize archaeal ether lipids.</title>
        <authorList>
            <person name="Villanueva L."/>
            <person name="Von Meijenfeldt F.A.B."/>
            <person name="Westbye A.B."/>
            <person name="Yadav S."/>
            <person name="Hopmans E.C."/>
            <person name="Dutilh B.E."/>
            <person name="Sinninghe Damste J.S."/>
        </authorList>
    </citation>
    <scope>NUCLEOTIDE SEQUENCE [LARGE SCALE GENOMIC DNA]</scope>
    <source>
        <strain evidence="23">NIOZ-UU17</strain>
    </source>
</reference>
<evidence type="ECO:0000256" key="19">
    <source>
        <dbReference type="ARBA" id="ARBA00044632"/>
    </source>
</evidence>
<dbReference type="GO" id="GO:0034039">
    <property type="term" value="F:8-oxo-7,8-dihydroguanine DNA N-glycosylase activity"/>
    <property type="evidence" value="ECO:0007669"/>
    <property type="project" value="TreeGrafter"/>
</dbReference>
<evidence type="ECO:0000256" key="2">
    <source>
        <dbReference type="ARBA" id="ARBA00001947"/>
    </source>
</evidence>
<dbReference type="Gene3D" id="1.10.8.50">
    <property type="match status" value="1"/>
</dbReference>
<dbReference type="GO" id="GO:0006284">
    <property type="term" value="P:base-excision repair"/>
    <property type="evidence" value="ECO:0007669"/>
    <property type="project" value="InterPro"/>
</dbReference>
<keyword evidence="8" id="KW-0479">Metal-binding</keyword>